<feature type="domain" description="XdhC Rossmann" evidence="2">
    <location>
        <begin position="158"/>
        <end position="298"/>
    </location>
</feature>
<dbReference type="STRING" id="1715691.TA5113_01681"/>
<dbReference type="EMBL" id="CYUE01000013">
    <property type="protein sequence ID" value="CUK25620.1"/>
    <property type="molecule type" value="Genomic_DNA"/>
</dbReference>
<accession>A0A0P1IQ83</accession>
<evidence type="ECO:0000259" key="2">
    <source>
        <dbReference type="Pfam" id="PF13478"/>
    </source>
</evidence>
<dbReference type="Pfam" id="PF02625">
    <property type="entry name" value="XdhC_CoxI"/>
    <property type="match status" value="1"/>
</dbReference>
<organism evidence="3 4">
    <name type="scientific">Cognatishimia activa</name>
    <dbReference type="NCBI Taxonomy" id="1715691"/>
    <lineage>
        <taxon>Bacteria</taxon>
        <taxon>Pseudomonadati</taxon>
        <taxon>Pseudomonadota</taxon>
        <taxon>Alphaproteobacteria</taxon>
        <taxon>Rhodobacterales</taxon>
        <taxon>Paracoccaceae</taxon>
        <taxon>Cognatishimia</taxon>
    </lineage>
</organism>
<reference evidence="4" key="1">
    <citation type="submission" date="2015-09" db="EMBL/GenBank/DDBJ databases">
        <authorList>
            <person name="Rodrigo-Torres Lidia"/>
            <person name="Arahal R.David."/>
        </authorList>
    </citation>
    <scope>NUCLEOTIDE SEQUENCE [LARGE SCALE GENOMIC DNA]</scope>
    <source>
        <strain evidence="4">CECT 5114</strain>
    </source>
</reference>
<evidence type="ECO:0000313" key="4">
    <source>
        <dbReference type="Proteomes" id="UP000051184"/>
    </source>
</evidence>
<sequence length="314" mass="33939">MLDRAALIGLTAQHGPCMRVVTAEVKGSAPREVGSAMIVWADGQAGTIGGGTLEFEATKTARQMLADGKHLKRSSHPLGPALGQCCGGAVTLVTERFDHERINQIDGTVFARRVSGDAPMPFNMRREVSDARSQGAGIAPQLVDGWFIEPVTPTQKPLWIWGAGHVGRAFVDVFTPLPGFGITWIDTEQSRYPETIPDAVDPLVAADPSQVVKHAPCDAHHLIVTFSHALDLNLCHHLLQQDFAFTGLIGSKTKWTRFQKRLRDLGHSNDQISRITCPIGDPSLGKHPQAIAIGVAAKLLKSGQEQTLGWKNFG</sequence>
<feature type="domain" description="XdhC- CoxI" evidence="1">
    <location>
        <begin position="12"/>
        <end position="69"/>
    </location>
</feature>
<protein>
    <submittedName>
        <fullName evidence="3">Xanthine dehydrogenase accessory protein XdhC</fullName>
    </submittedName>
</protein>
<keyword evidence="4" id="KW-1185">Reference proteome</keyword>
<evidence type="ECO:0000259" key="1">
    <source>
        <dbReference type="Pfam" id="PF02625"/>
    </source>
</evidence>
<dbReference type="Proteomes" id="UP000051184">
    <property type="component" value="Unassembled WGS sequence"/>
</dbReference>
<dbReference type="PANTHER" id="PTHR30388">
    <property type="entry name" value="ALDEHYDE OXIDOREDUCTASE MOLYBDENUM COFACTOR ASSEMBLY PROTEIN"/>
    <property type="match status" value="1"/>
</dbReference>
<proteinExistence type="predicted"/>
<dbReference type="InterPro" id="IPR027051">
    <property type="entry name" value="XdhC_Rossmann_dom"/>
</dbReference>
<dbReference type="AlphaFoldDB" id="A0A0P1IQ83"/>
<dbReference type="Pfam" id="PF13478">
    <property type="entry name" value="XdhC_C"/>
    <property type="match status" value="1"/>
</dbReference>
<dbReference type="InterPro" id="IPR052698">
    <property type="entry name" value="MoCofactor_Util/Proc"/>
</dbReference>
<dbReference type="NCBIfam" id="TIGR02964">
    <property type="entry name" value="xanthine_xdhC"/>
    <property type="match status" value="1"/>
</dbReference>
<dbReference type="OrthoDB" id="61481at2"/>
<dbReference type="InterPro" id="IPR003777">
    <property type="entry name" value="XdhC_CoxI"/>
</dbReference>
<evidence type="ECO:0000313" key="3">
    <source>
        <dbReference type="EMBL" id="CUK25620.1"/>
    </source>
</evidence>
<name>A0A0P1IQ83_9RHOB</name>
<dbReference type="InterPro" id="IPR014308">
    <property type="entry name" value="Xanthine_DH_XdhC"/>
</dbReference>
<dbReference type="RefSeq" id="WP_058314593.1">
    <property type="nucleotide sequence ID" value="NZ_CYTO01000010.1"/>
</dbReference>
<dbReference type="PANTHER" id="PTHR30388:SF6">
    <property type="entry name" value="XANTHINE DEHYDROGENASE SUBUNIT A-RELATED"/>
    <property type="match status" value="1"/>
</dbReference>
<gene>
    <name evidence="3" type="ORF">TA5114_01421</name>
</gene>
<dbReference type="Gene3D" id="3.40.50.720">
    <property type="entry name" value="NAD(P)-binding Rossmann-like Domain"/>
    <property type="match status" value="1"/>
</dbReference>